<protein>
    <submittedName>
        <fullName evidence="1">Inorganic polyphosphate/ATP-NAD kinase</fullName>
    </submittedName>
</protein>
<reference evidence="1" key="1">
    <citation type="submission" date="2013-08" db="EMBL/GenBank/DDBJ databases">
        <authorList>
            <person name="Mendez C."/>
            <person name="Richter M."/>
            <person name="Ferrer M."/>
            <person name="Sanchez J."/>
        </authorList>
    </citation>
    <scope>NUCLEOTIDE SEQUENCE</scope>
</reference>
<gene>
    <name evidence="1" type="ORF">B1B_13567</name>
</gene>
<dbReference type="Gene3D" id="2.60.200.30">
    <property type="entry name" value="Probable inorganic polyphosphate/atp-NAD kinase, domain 2"/>
    <property type="match status" value="1"/>
</dbReference>
<accession>T0ZHZ3</accession>
<keyword evidence="1" id="KW-0418">Kinase</keyword>
<proteinExistence type="predicted"/>
<dbReference type="PANTHER" id="PTHR20275:SF0">
    <property type="entry name" value="NAD KINASE"/>
    <property type="match status" value="1"/>
</dbReference>
<dbReference type="InterPro" id="IPR016064">
    <property type="entry name" value="NAD/diacylglycerol_kinase_sf"/>
</dbReference>
<dbReference type="GO" id="GO:0006741">
    <property type="term" value="P:NADP+ biosynthetic process"/>
    <property type="evidence" value="ECO:0007669"/>
    <property type="project" value="TreeGrafter"/>
</dbReference>
<comment type="caution">
    <text evidence="1">The sequence shown here is derived from an EMBL/GenBank/DDBJ whole genome shotgun (WGS) entry which is preliminary data.</text>
</comment>
<dbReference type="AlphaFoldDB" id="T0ZHZ3"/>
<dbReference type="InterPro" id="IPR017438">
    <property type="entry name" value="ATP-NAD_kinase_N"/>
</dbReference>
<evidence type="ECO:0000313" key="1">
    <source>
        <dbReference type="EMBL" id="EQD44318.1"/>
    </source>
</evidence>
<organism evidence="1">
    <name type="scientific">mine drainage metagenome</name>
    <dbReference type="NCBI Taxonomy" id="410659"/>
    <lineage>
        <taxon>unclassified sequences</taxon>
        <taxon>metagenomes</taxon>
        <taxon>ecological metagenomes</taxon>
    </lineage>
</organism>
<dbReference type="Pfam" id="PF20143">
    <property type="entry name" value="NAD_kinase_C"/>
    <property type="match status" value="1"/>
</dbReference>
<dbReference type="GO" id="GO:0019674">
    <property type="term" value="P:NAD+ metabolic process"/>
    <property type="evidence" value="ECO:0007669"/>
    <property type="project" value="InterPro"/>
</dbReference>
<dbReference type="SUPFAM" id="SSF111331">
    <property type="entry name" value="NAD kinase/diacylglycerol kinase-like"/>
    <property type="match status" value="1"/>
</dbReference>
<keyword evidence="1" id="KW-0808">Transferase</keyword>
<dbReference type="InterPro" id="IPR017437">
    <property type="entry name" value="ATP-NAD_kinase_PpnK-typ_C"/>
</dbReference>
<dbReference type="EMBL" id="AUZY01008933">
    <property type="protein sequence ID" value="EQD44318.1"/>
    <property type="molecule type" value="Genomic_DNA"/>
</dbReference>
<name>T0ZHZ3_9ZZZZ</name>
<dbReference type="PANTHER" id="PTHR20275">
    <property type="entry name" value="NAD KINASE"/>
    <property type="match status" value="1"/>
</dbReference>
<dbReference type="Gene3D" id="3.40.50.10330">
    <property type="entry name" value="Probable inorganic polyphosphate/atp-NAD kinase, domain 1"/>
    <property type="match status" value="1"/>
</dbReference>
<reference evidence="1" key="2">
    <citation type="journal article" date="2014" name="ISME J.">
        <title>Microbial stratification in low pH oxic and suboxic macroscopic growths along an acid mine drainage.</title>
        <authorList>
            <person name="Mendez-Garcia C."/>
            <person name="Mesa V."/>
            <person name="Sprenger R.R."/>
            <person name="Richter M."/>
            <person name="Diez M.S."/>
            <person name="Solano J."/>
            <person name="Bargiela R."/>
            <person name="Golyshina O.V."/>
            <person name="Manteca A."/>
            <person name="Ramos J.L."/>
            <person name="Gallego J.R."/>
            <person name="Llorente I."/>
            <person name="Martins Dos Santos V.A."/>
            <person name="Jensen O.N."/>
            <person name="Pelaez A.I."/>
            <person name="Sanchez J."/>
            <person name="Ferrer M."/>
        </authorList>
    </citation>
    <scope>NUCLEOTIDE SEQUENCE</scope>
</reference>
<dbReference type="GO" id="GO:0003951">
    <property type="term" value="F:NAD+ kinase activity"/>
    <property type="evidence" value="ECO:0007669"/>
    <property type="project" value="InterPro"/>
</dbReference>
<sequence length="207" mass="22462">MRSARLAHRYGARVLAVNLGRLGFLLNVPSSDVLHDIDHALGPTHEVERLALQITMPDGTSEFALNEVVVERARQGHMVRVKSFVDDDEYLTYAADAVMVSTPTGSTGYNFSAGGPVVDTALPVMILTPVAPHFTIDRSIVVGGDRSIRLVADGKPAVVLADGQVIGRLDADQWVLVRQSPDPVRVVATRSFEVGFRLRESLREGHA</sequence>